<dbReference type="RefSeq" id="WP_106889842.1">
    <property type="nucleotide sequence ID" value="NZ_CP027860.1"/>
</dbReference>
<dbReference type="AlphaFoldDB" id="A0A2P1PM51"/>
<dbReference type="PANTHER" id="PTHR23135">
    <property type="entry name" value="MUR LIGASE FAMILY MEMBER"/>
    <property type="match status" value="1"/>
</dbReference>
<feature type="modified residue" description="N6-carboxylysine" evidence="7">
    <location>
        <position position="222"/>
    </location>
</feature>
<feature type="binding site" evidence="7">
    <location>
        <position position="463"/>
    </location>
    <ligand>
        <name>meso-2,6-diaminopimelate</name>
        <dbReference type="ChEBI" id="CHEBI:57791"/>
    </ligand>
</feature>
<evidence type="ECO:0000259" key="9">
    <source>
        <dbReference type="Pfam" id="PF01225"/>
    </source>
</evidence>
<comment type="PTM">
    <text evidence="7">Carboxylation is probably crucial for Mg(2+) binding and, consequently, for the gamma-phosphate positioning of ATP.</text>
</comment>
<dbReference type="Pfam" id="PF02875">
    <property type="entry name" value="Mur_ligase_C"/>
    <property type="match status" value="1"/>
</dbReference>
<evidence type="ECO:0000256" key="7">
    <source>
        <dbReference type="HAMAP-Rule" id="MF_00208"/>
    </source>
</evidence>
<dbReference type="GO" id="GO:0000287">
    <property type="term" value="F:magnesium ion binding"/>
    <property type="evidence" value="ECO:0007669"/>
    <property type="project" value="UniProtKB-UniRule"/>
</dbReference>
<keyword evidence="7" id="KW-0460">Magnesium</keyword>
<dbReference type="Gene3D" id="3.40.1390.10">
    <property type="entry name" value="MurE/MurF, N-terminal domain"/>
    <property type="match status" value="1"/>
</dbReference>
<dbReference type="Gene3D" id="3.40.1190.10">
    <property type="entry name" value="Mur-like, catalytic domain"/>
    <property type="match status" value="1"/>
</dbReference>
<dbReference type="GO" id="GO:0009252">
    <property type="term" value="P:peptidoglycan biosynthetic process"/>
    <property type="evidence" value="ECO:0007669"/>
    <property type="project" value="UniProtKB-UniRule"/>
</dbReference>
<dbReference type="NCBIfam" id="NF001126">
    <property type="entry name" value="PRK00139.1-4"/>
    <property type="match status" value="1"/>
</dbReference>
<protein>
    <recommendedName>
        <fullName evidence="7">UDP-N-acetylmuramoyl-L-alanyl-D-glutamate--2,6-diaminopimelate ligase</fullName>
        <ecNumber evidence="7">6.3.2.13</ecNumber>
    </recommendedName>
    <alternativeName>
        <fullName evidence="7">Meso-A2pm-adding enzyme</fullName>
    </alternativeName>
    <alternativeName>
        <fullName evidence="7">Meso-diaminopimelate-adding enzyme</fullName>
    </alternativeName>
    <alternativeName>
        <fullName evidence="7">UDP-MurNAc-L-Ala-D-Glu:meso-diaminopimelate ligase</fullName>
    </alternativeName>
    <alternativeName>
        <fullName evidence="7">UDP-MurNAc-tripeptide synthetase</fullName>
    </alternativeName>
    <alternativeName>
        <fullName evidence="7">UDP-N-acetylmuramyl-tripeptide synthetase</fullName>
    </alternativeName>
</protein>
<feature type="binding site" evidence="7">
    <location>
        <position position="459"/>
    </location>
    <ligand>
        <name>meso-2,6-diaminopimelate</name>
        <dbReference type="ChEBI" id="CHEBI:57791"/>
    </ligand>
</feature>
<dbReference type="HAMAP" id="MF_00208">
    <property type="entry name" value="MurE"/>
    <property type="match status" value="1"/>
</dbReference>
<dbReference type="GO" id="GO:0051301">
    <property type="term" value="P:cell division"/>
    <property type="evidence" value="ECO:0007669"/>
    <property type="project" value="UniProtKB-KW"/>
</dbReference>
<dbReference type="SUPFAM" id="SSF63418">
    <property type="entry name" value="MurE/MurF N-terminal domain"/>
    <property type="match status" value="1"/>
</dbReference>
<dbReference type="UniPathway" id="UPA00219"/>
<evidence type="ECO:0000256" key="8">
    <source>
        <dbReference type="RuleBase" id="RU004135"/>
    </source>
</evidence>
<feature type="binding site" evidence="7">
    <location>
        <position position="188"/>
    </location>
    <ligand>
        <name>UDP-N-acetyl-alpha-D-muramoyl-L-alanyl-D-glutamate</name>
        <dbReference type="ChEBI" id="CHEBI:83900"/>
    </ligand>
</feature>
<dbReference type="EMBL" id="CP027860">
    <property type="protein sequence ID" value="AVP95913.1"/>
    <property type="molecule type" value="Genomic_DNA"/>
</dbReference>
<gene>
    <name evidence="7" type="primary">murE</name>
    <name evidence="12" type="ORF">C7S18_01285</name>
</gene>
<evidence type="ECO:0000256" key="4">
    <source>
        <dbReference type="ARBA" id="ARBA00022984"/>
    </source>
</evidence>
<dbReference type="GO" id="GO:0005737">
    <property type="term" value="C:cytoplasm"/>
    <property type="evidence" value="ECO:0007669"/>
    <property type="project" value="UniProtKB-SubCell"/>
</dbReference>
<evidence type="ECO:0000256" key="6">
    <source>
        <dbReference type="ARBA" id="ARBA00023316"/>
    </source>
</evidence>
<dbReference type="GO" id="GO:0005524">
    <property type="term" value="F:ATP binding"/>
    <property type="evidence" value="ECO:0007669"/>
    <property type="project" value="UniProtKB-UniRule"/>
</dbReference>
<keyword evidence="7" id="KW-0547">Nucleotide-binding</keyword>
<feature type="binding site" evidence="7">
    <location>
        <position position="28"/>
    </location>
    <ligand>
        <name>UDP-N-acetyl-alpha-D-muramoyl-L-alanyl-D-glutamate</name>
        <dbReference type="ChEBI" id="CHEBI:83900"/>
    </ligand>
</feature>
<dbReference type="InterPro" id="IPR036565">
    <property type="entry name" value="Mur-like_cat_sf"/>
</dbReference>
<proteinExistence type="inferred from homology"/>
<evidence type="ECO:0000313" key="12">
    <source>
        <dbReference type="EMBL" id="AVP95913.1"/>
    </source>
</evidence>
<evidence type="ECO:0000256" key="3">
    <source>
        <dbReference type="ARBA" id="ARBA00022960"/>
    </source>
</evidence>
<dbReference type="NCBIfam" id="TIGR01085">
    <property type="entry name" value="murE"/>
    <property type="match status" value="1"/>
</dbReference>
<reference evidence="12 13" key="2">
    <citation type="submission" date="2018-03" db="EMBL/GenBank/DDBJ databases">
        <authorList>
            <person name="Keele B.F."/>
        </authorList>
    </citation>
    <scope>NUCLEOTIDE SEQUENCE [LARGE SCALE GENOMIC DNA]</scope>
    <source>
        <strain evidence="12 13">D13</strain>
    </source>
</reference>
<feature type="domain" description="Mur ligase central" evidence="11">
    <location>
        <begin position="111"/>
        <end position="311"/>
    </location>
</feature>
<dbReference type="InterPro" id="IPR035911">
    <property type="entry name" value="MurE/MurF_N"/>
</dbReference>
<comment type="caution">
    <text evidence="7">Lacks conserved residue(s) required for the propagation of feature annotation.</text>
</comment>
<keyword evidence="2 7" id="KW-0132">Cell division</keyword>
<dbReference type="InterPro" id="IPR036615">
    <property type="entry name" value="Mur_ligase_C_dom_sf"/>
</dbReference>
<dbReference type="EC" id="6.3.2.13" evidence="7"/>
<dbReference type="GO" id="GO:0071555">
    <property type="term" value="P:cell wall organization"/>
    <property type="evidence" value="ECO:0007669"/>
    <property type="project" value="UniProtKB-KW"/>
</dbReference>
<evidence type="ECO:0000256" key="5">
    <source>
        <dbReference type="ARBA" id="ARBA00023306"/>
    </source>
</evidence>
<feature type="short sequence motif" description="Meso-diaminopimelate recognition motif" evidence="7">
    <location>
        <begin position="408"/>
        <end position="411"/>
    </location>
</feature>
<keyword evidence="3 7" id="KW-0133">Cell shape</keyword>
<keyword evidence="6 7" id="KW-0961">Cell wall biogenesis/degradation</keyword>
<dbReference type="NCBIfam" id="NF001124">
    <property type="entry name" value="PRK00139.1-2"/>
    <property type="match status" value="1"/>
</dbReference>
<reference evidence="12 13" key="1">
    <citation type="submission" date="2018-03" db="EMBL/GenBank/DDBJ databases">
        <title>Ahniella affigens gen. nov., sp. nov., a gammaproteobacterium isolated from sandy soil near a stream.</title>
        <authorList>
            <person name="Ko Y."/>
            <person name="Kim J.-H."/>
        </authorList>
    </citation>
    <scope>NUCLEOTIDE SEQUENCE [LARGE SCALE GENOMIC DNA]</scope>
    <source>
        <strain evidence="12 13">D13</strain>
    </source>
</reference>
<feature type="domain" description="Mur ligase N-terminal catalytic" evidence="9">
    <location>
        <begin position="21"/>
        <end position="68"/>
    </location>
</feature>
<name>A0A2P1PM51_9GAMM</name>
<comment type="catalytic activity">
    <reaction evidence="7">
        <text>UDP-N-acetyl-alpha-D-muramoyl-L-alanyl-D-glutamate + meso-2,6-diaminopimelate + ATP = UDP-N-acetyl-alpha-D-muramoyl-L-alanyl-gamma-D-glutamyl-meso-2,6-diaminopimelate + ADP + phosphate + H(+)</text>
        <dbReference type="Rhea" id="RHEA:23676"/>
        <dbReference type="ChEBI" id="CHEBI:15378"/>
        <dbReference type="ChEBI" id="CHEBI:30616"/>
        <dbReference type="ChEBI" id="CHEBI:43474"/>
        <dbReference type="ChEBI" id="CHEBI:57791"/>
        <dbReference type="ChEBI" id="CHEBI:83900"/>
        <dbReference type="ChEBI" id="CHEBI:83905"/>
        <dbReference type="ChEBI" id="CHEBI:456216"/>
        <dbReference type="EC" id="6.3.2.13"/>
    </reaction>
</comment>
<feature type="binding site" evidence="7">
    <location>
        <position position="182"/>
    </location>
    <ligand>
        <name>UDP-N-acetyl-alpha-D-muramoyl-L-alanyl-D-glutamate</name>
        <dbReference type="ChEBI" id="CHEBI:83900"/>
    </ligand>
</feature>
<dbReference type="SUPFAM" id="SSF53623">
    <property type="entry name" value="MurD-like peptide ligases, catalytic domain"/>
    <property type="match status" value="1"/>
</dbReference>
<feature type="binding site" evidence="7">
    <location>
        <position position="384"/>
    </location>
    <ligand>
        <name>meso-2,6-diaminopimelate</name>
        <dbReference type="ChEBI" id="CHEBI:57791"/>
    </ligand>
</feature>
<keyword evidence="13" id="KW-1185">Reference proteome</keyword>
<comment type="similarity">
    <text evidence="1 7">Belongs to the MurCDEF family. MurE subfamily.</text>
</comment>
<feature type="binding site" evidence="7">
    <location>
        <begin position="113"/>
        <end position="119"/>
    </location>
    <ligand>
        <name>ATP</name>
        <dbReference type="ChEBI" id="CHEBI:30616"/>
    </ligand>
</feature>
<dbReference type="GO" id="GO:0008360">
    <property type="term" value="P:regulation of cell shape"/>
    <property type="evidence" value="ECO:0007669"/>
    <property type="project" value="UniProtKB-KW"/>
</dbReference>
<feature type="binding site" evidence="7">
    <location>
        <position position="190"/>
    </location>
    <ligand>
        <name>UDP-N-acetyl-alpha-D-muramoyl-L-alanyl-D-glutamate</name>
        <dbReference type="ChEBI" id="CHEBI:83900"/>
    </ligand>
</feature>
<evidence type="ECO:0000313" key="13">
    <source>
        <dbReference type="Proteomes" id="UP000241074"/>
    </source>
</evidence>
<dbReference type="InterPro" id="IPR013221">
    <property type="entry name" value="Mur_ligase_cen"/>
</dbReference>
<keyword evidence="7" id="KW-0067">ATP-binding</keyword>
<evidence type="ECO:0000259" key="11">
    <source>
        <dbReference type="Pfam" id="PF08245"/>
    </source>
</evidence>
<dbReference type="Pfam" id="PF08245">
    <property type="entry name" value="Mur_ligase_M"/>
    <property type="match status" value="1"/>
</dbReference>
<sequence length="489" mass="52454">MSERLHHLWPELRDLCVDFEVQGFAIDSRAVQPGFVFMALQGQQAHGLQFAAQALQRGARLVIAEPGPHPLPAADDVAVTMLVRAELREELGRALARWHAATVQAPVLTGVTGTNGKTSTVQLMAAALERFGQRSGTIGTLGTGLVGQLEAGERTTPDVIATHAAIAHMAKAGAQQVVMEVSSHALEQGRVAGLEFAFAAFSNLTRDHLDYHGSMEAYGAAKARLFHWSSLRAAVINIDDAFGRQLLDQVPERVRTIAVSSQDAADLEAQKIIVDGQGLRFELVAGGEHALVQTRLLGRFNVDNLLLVAGLLWAQGIALTDIADAFADLEPVAGRMNRVDVRPEQPLVVVDYAHTPDGLDKALTTLRAHCEGRLFVVFGCGGDRDPGKRSQMGALAAMLADHVIVSDDNPRTENGDQIVAMIVAGCQAAKALEVERDRRLAIRRAIALAKPGDVVLIAGKGHEPYQEIAGRKLPFDDRAEAELALKEAA</sequence>
<dbReference type="KEGG" id="xba:C7S18_01285"/>
<evidence type="ECO:0000259" key="10">
    <source>
        <dbReference type="Pfam" id="PF02875"/>
    </source>
</evidence>
<dbReference type="Pfam" id="PF01225">
    <property type="entry name" value="Mur_ligase"/>
    <property type="match status" value="1"/>
</dbReference>
<keyword evidence="7 12" id="KW-0436">Ligase</keyword>
<organism evidence="12 13">
    <name type="scientific">Ahniella affigens</name>
    <dbReference type="NCBI Taxonomy" id="2021234"/>
    <lineage>
        <taxon>Bacteria</taxon>
        <taxon>Pseudomonadati</taxon>
        <taxon>Pseudomonadota</taxon>
        <taxon>Gammaproteobacteria</taxon>
        <taxon>Lysobacterales</taxon>
        <taxon>Rhodanobacteraceae</taxon>
        <taxon>Ahniella</taxon>
    </lineage>
</organism>
<feature type="binding site" evidence="7">
    <location>
        <begin position="408"/>
        <end position="411"/>
    </location>
    <ligand>
        <name>meso-2,6-diaminopimelate</name>
        <dbReference type="ChEBI" id="CHEBI:57791"/>
    </ligand>
</feature>
<comment type="subcellular location">
    <subcellularLocation>
        <location evidence="7 8">Cytoplasm</location>
    </subcellularLocation>
</comment>
<dbReference type="GO" id="GO:0008765">
    <property type="term" value="F:UDP-N-acetylmuramoylalanyl-D-glutamate-2,6-diaminopimelate ligase activity"/>
    <property type="evidence" value="ECO:0007669"/>
    <property type="project" value="UniProtKB-UniRule"/>
</dbReference>
<accession>A0A2P1PM51</accession>
<dbReference type="InterPro" id="IPR000713">
    <property type="entry name" value="Mur_ligase_N"/>
</dbReference>
<evidence type="ECO:0000256" key="1">
    <source>
        <dbReference type="ARBA" id="ARBA00005898"/>
    </source>
</evidence>
<dbReference type="Proteomes" id="UP000241074">
    <property type="component" value="Chromosome"/>
</dbReference>
<keyword evidence="4 7" id="KW-0573">Peptidoglycan synthesis</keyword>
<keyword evidence="7" id="KW-0963">Cytoplasm</keyword>
<comment type="cofactor">
    <cofactor evidence="7">
        <name>Mg(2+)</name>
        <dbReference type="ChEBI" id="CHEBI:18420"/>
    </cofactor>
</comment>
<dbReference type="OrthoDB" id="9800958at2"/>
<dbReference type="InterPro" id="IPR004101">
    <property type="entry name" value="Mur_ligase_C"/>
</dbReference>
<dbReference type="Gene3D" id="3.90.190.20">
    <property type="entry name" value="Mur ligase, C-terminal domain"/>
    <property type="match status" value="1"/>
</dbReference>
<comment type="function">
    <text evidence="7">Catalyzes the addition of meso-diaminopimelic acid to the nucleotide precursor UDP-N-acetylmuramoyl-L-alanyl-D-glutamate (UMAG) in the biosynthesis of bacterial cell-wall peptidoglycan.</text>
</comment>
<dbReference type="SUPFAM" id="SSF53244">
    <property type="entry name" value="MurD-like peptide ligases, peptide-binding domain"/>
    <property type="match status" value="1"/>
</dbReference>
<dbReference type="PANTHER" id="PTHR23135:SF4">
    <property type="entry name" value="UDP-N-ACETYLMURAMOYL-L-ALANYL-D-GLUTAMATE--2,6-DIAMINOPIMELATE LIGASE MURE HOMOLOG, CHLOROPLASTIC"/>
    <property type="match status" value="1"/>
</dbReference>
<keyword evidence="5 7" id="KW-0131">Cell cycle</keyword>
<evidence type="ECO:0000256" key="2">
    <source>
        <dbReference type="ARBA" id="ARBA00022618"/>
    </source>
</evidence>
<dbReference type="InterPro" id="IPR005761">
    <property type="entry name" value="UDP-N-AcMur-Glu-dNH2Pim_ligase"/>
</dbReference>
<feature type="binding site" evidence="7">
    <location>
        <begin position="155"/>
        <end position="156"/>
    </location>
    <ligand>
        <name>UDP-N-acetyl-alpha-D-muramoyl-L-alanyl-D-glutamate</name>
        <dbReference type="ChEBI" id="CHEBI:83900"/>
    </ligand>
</feature>
<comment type="pathway">
    <text evidence="7 8">Cell wall biogenesis; peptidoglycan biosynthesis.</text>
</comment>
<feature type="domain" description="Mur ligase C-terminal" evidence="10">
    <location>
        <begin position="334"/>
        <end position="461"/>
    </location>
</feature>